<feature type="repeat" description="WD" evidence="1">
    <location>
        <begin position="15"/>
        <end position="56"/>
    </location>
</feature>
<proteinExistence type="predicted"/>
<protein>
    <submittedName>
        <fullName evidence="2">Uncharacterized protein</fullName>
    </submittedName>
</protein>
<dbReference type="Proteomes" id="UP000027195">
    <property type="component" value="Unassembled WGS sequence"/>
</dbReference>
<dbReference type="Gene3D" id="2.130.10.10">
    <property type="entry name" value="YVTN repeat-like/Quinoprotein amine dehydrogenase"/>
    <property type="match status" value="1"/>
</dbReference>
<keyword evidence="1" id="KW-0853">WD repeat</keyword>
<dbReference type="Pfam" id="PF00400">
    <property type="entry name" value="WD40"/>
    <property type="match status" value="1"/>
</dbReference>
<evidence type="ECO:0000313" key="2">
    <source>
        <dbReference type="EMBL" id="KDQ05552.1"/>
    </source>
</evidence>
<dbReference type="InterPro" id="IPR036322">
    <property type="entry name" value="WD40_repeat_dom_sf"/>
</dbReference>
<evidence type="ECO:0000313" key="3">
    <source>
        <dbReference type="Proteomes" id="UP000027195"/>
    </source>
</evidence>
<dbReference type="AlphaFoldDB" id="A0A067M0Y9"/>
<dbReference type="PANTHER" id="PTHR19879:SF9">
    <property type="entry name" value="TRANSCRIPTION INITIATION FACTOR TFIID SUBUNIT 5"/>
    <property type="match status" value="1"/>
</dbReference>
<dbReference type="STRING" id="930990.A0A067M0Y9"/>
<dbReference type="PANTHER" id="PTHR19879">
    <property type="entry name" value="TRANSCRIPTION INITIATION FACTOR TFIID"/>
    <property type="match status" value="1"/>
</dbReference>
<dbReference type="SMART" id="SM00320">
    <property type="entry name" value="WD40"/>
    <property type="match status" value="4"/>
</dbReference>
<gene>
    <name evidence="2" type="ORF">BOTBODRAFT_49806</name>
</gene>
<dbReference type="InterPro" id="IPR001680">
    <property type="entry name" value="WD40_rpt"/>
</dbReference>
<accession>A0A067M0Y9</accession>
<dbReference type="InParanoid" id="A0A067M0Y9"/>
<reference evidence="3" key="1">
    <citation type="journal article" date="2014" name="Proc. Natl. Acad. Sci. U.S.A.">
        <title>Extensive sampling of basidiomycete genomes demonstrates inadequacy of the white-rot/brown-rot paradigm for wood decay fungi.</title>
        <authorList>
            <person name="Riley R."/>
            <person name="Salamov A.A."/>
            <person name="Brown D.W."/>
            <person name="Nagy L.G."/>
            <person name="Floudas D."/>
            <person name="Held B.W."/>
            <person name="Levasseur A."/>
            <person name="Lombard V."/>
            <person name="Morin E."/>
            <person name="Otillar R."/>
            <person name="Lindquist E.A."/>
            <person name="Sun H."/>
            <person name="LaButti K.M."/>
            <person name="Schmutz J."/>
            <person name="Jabbour D."/>
            <person name="Luo H."/>
            <person name="Baker S.E."/>
            <person name="Pisabarro A.G."/>
            <person name="Walton J.D."/>
            <person name="Blanchette R.A."/>
            <person name="Henrissat B."/>
            <person name="Martin F."/>
            <person name="Cullen D."/>
            <person name="Hibbett D.S."/>
            <person name="Grigoriev I.V."/>
        </authorList>
    </citation>
    <scope>NUCLEOTIDE SEQUENCE [LARGE SCALE GENOMIC DNA]</scope>
    <source>
        <strain evidence="3">FD-172 SS1</strain>
    </source>
</reference>
<organism evidence="2 3">
    <name type="scientific">Botryobasidium botryosum (strain FD-172 SS1)</name>
    <dbReference type="NCBI Taxonomy" id="930990"/>
    <lineage>
        <taxon>Eukaryota</taxon>
        <taxon>Fungi</taxon>
        <taxon>Dikarya</taxon>
        <taxon>Basidiomycota</taxon>
        <taxon>Agaricomycotina</taxon>
        <taxon>Agaricomycetes</taxon>
        <taxon>Cantharellales</taxon>
        <taxon>Botryobasidiaceae</taxon>
        <taxon>Botryobasidium</taxon>
    </lineage>
</organism>
<dbReference type="SUPFAM" id="SSF50978">
    <property type="entry name" value="WD40 repeat-like"/>
    <property type="match status" value="1"/>
</dbReference>
<dbReference type="HOGENOM" id="CLU_624011_0_0_1"/>
<dbReference type="PROSITE" id="PS50082">
    <property type="entry name" value="WD_REPEATS_2"/>
    <property type="match status" value="1"/>
</dbReference>
<sequence length="439" mass="49353">MHPPEPLYAHLRTVKSYNTHVLTCLQFSPDGTHFFTGGLDGKGQVWSWDEGACIVEFECDSPMLSMAWHPTHPWILLYGYGNGLVVWMKYLVQSNKVRPFRRTCIGGPVDCLVFHPLGRYMAVGTEQCVKLIESTKEEDPSTLDYLHKDAKIRSLKFSEDGTSLIGVFSGNEVMSWNIEGMRFRWSHPTGPAILGADVAEDGASFVVHHPGCRMAVYRPSEEKPTASWTFRSDGDPGSRSQVLFAHKGQAVLCPDTEGPARIYDSQSGRLMQTLAGTGEPGHAIAVCSSQPAPWRPGTKTRFSLFIQAFCDPKLNVWRILTSPDKKYMTEVFLWQAGSPSVRAPKSSQMRQTPVCPSLQAMVRDKALYYTLPLHLYMCKLGQRVRGVAEHAQALVVHAWRAAWDRFVRFLFHVFDMERYELFKLLGTSRKFAPSNLDGS</sequence>
<keyword evidence="3" id="KW-1185">Reference proteome</keyword>
<name>A0A067M0Y9_BOTB1</name>
<dbReference type="OrthoDB" id="3238562at2759"/>
<dbReference type="InterPro" id="IPR015943">
    <property type="entry name" value="WD40/YVTN_repeat-like_dom_sf"/>
</dbReference>
<evidence type="ECO:0000256" key="1">
    <source>
        <dbReference type="PROSITE-ProRule" id="PRU00221"/>
    </source>
</evidence>
<dbReference type="EMBL" id="KL198255">
    <property type="protein sequence ID" value="KDQ05552.1"/>
    <property type="molecule type" value="Genomic_DNA"/>
</dbReference>